<evidence type="ECO:0000313" key="2">
    <source>
        <dbReference type="EMBL" id="CAL1241710.1"/>
    </source>
</evidence>
<evidence type="ECO:0000313" key="3">
    <source>
        <dbReference type="Proteomes" id="UP001497493"/>
    </source>
</evidence>
<dbReference type="Proteomes" id="UP001497493">
    <property type="component" value="Chromosome"/>
</dbReference>
<organism evidence="2 3">
    <name type="scientific">Candidatus Methylocalor cossyra</name>
    <dbReference type="NCBI Taxonomy" id="3108543"/>
    <lineage>
        <taxon>Bacteria</taxon>
        <taxon>Pseudomonadati</taxon>
        <taxon>Pseudomonadota</taxon>
        <taxon>Gammaproteobacteria</taxon>
        <taxon>Methylococcales</taxon>
        <taxon>Methylococcaceae</taxon>
        <taxon>Candidatus Methylocalor</taxon>
    </lineage>
</organism>
<feature type="transmembrane region" description="Helical" evidence="1">
    <location>
        <begin position="9"/>
        <end position="30"/>
    </location>
</feature>
<keyword evidence="1" id="KW-1133">Transmembrane helix</keyword>
<dbReference type="PANTHER" id="PTHR31876:SF26">
    <property type="entry name" value="PROTEIN LIKE COV 2"/>
    <property type="match status" value="1"/>
</dbReference>
<keyword evidence="1" id="KW-0812">Transmembrane</keyword>
<protein>
    <submittedName>
        <fullName evidence="2">Uncharacterized membrane protein</fullName>
    </submittedName>
</protein>
<reference evidence="2 3" key="1">
    <citation type="submission" date="2024-04" db="EMBL/GenBank/DDBJ databases">
        <authorList>
            <person name="Cremers G."/>
        </authorList>
    </citation>
    <scope>NUCLEOTIDE SEQUENCE [LARGE SCALE GENOMIC DNA]</scope>
    <source>
        <strain evidence="2">MeCH1-AG</strain>
    </source>
</reference>
<keyword evidence="3" id="KW-1185">Reference proteome</keyword>
<dbReference type="EMBL" id="OZ026884">
    <property type="protein sequence ID" value="CAL1241710.1"/>
    <property type="molecule type" value="Genomic_DNA"/>
</dbReference>
<keyword evidence="1" id="KW-0472">Membrane</keyword>
<dbReference type="InterPro" id="IPR007462">
    <property type="entry name" value="COV1-like"/>
</dbReference>
<dbReference type="Pfam" id="PF04367">
    <property type="entry name" value="DUF502"/>
    <property type="match status" value="1"/>
</dbReference>
<accession>A0ABM9NM31</accession>
<dbReference type="PANTHER" id="PTHR31876">
    <property type="entry name" value="COV-LIKE PROTEIN 1"/>
    <property type="match status" value="1"/>
</dbReference>
<feature type="transmembrane region" description="Helical" evidence="1">
    <location>
        <begin position="50"/>
        <end position="71"/>
    </location>
</feature>
<dbReference type="RefSeq" id="WP_348758206.1">
    <property type="nucleotide sequence ID" value="NZ_OZ026884.1"/>
</dbReference>
<name>A0ABM9NM31_9GAMM</name>
<evidence type="ECO:0000256" key="1">
    <source>
        <dbReference type="SAM" id="Phobius"/>
    </source>
</evidence>
<sequence length="202" mass="22659">MKASAQKFFGYFLIGVLGLLPIVIIVQIVMYIEILLRDFVLNIFGRYENFLIPVALFAVTIAFVTYIGYLLKQDKAYVLYFLENLINRIPLLGTIYRVSNKILSLFRGDEQSRLRDVVYVEYPKDGLWVPAYVTNRVGDQVVLYVPTSPNPTSGFTIIVHASKIVQSAMSIEEASSFVISLGVDMPRPDEAAKLGQPRQGAA</sequence>
<proteinExistence type="predicted"/>
<gene>
    <name evidence="2" type="ORF">MECH1_V1_2934</name>
</gene>